<evidence type="ECO:0000313" key="4">
    <source>
        <dbReference type="Proteomes" id="UP001597145"/>
    </source>
</evidence>
<dbReference type="InterPro" id="IPR042070">
    <property type="entry name" value="PucR_C-HTH_sf"/>
</dbReference>
<sequence>MDRPWSRVPSWVGAALRPELDGTTDDIIAAVRAEVPDYDRPLTGRFGSRITEGVTVALGQFFDLLGRDEALGDSTVYRALGQLEHREGRTLAALQSAYQVGTRTLWRHLGSSTTARQLPPEVIFSLAEALFGYIEELSAASVAGWADEETSQAGSLQARRHALVEMLARQPPPAPAEVERAAAAAGWTMPARLSVLVVEDPVAVAARLPGAIGADLDPLGLVIVPVSVSARSTAAASTGRGDDTARAPWADRVRAGLGGRRAVLGPVVEAAQAHRSAALAQAAWPLHMAALLGPGCDAALVRADEHLLALLLAAEPDLAAAMCERSLAPLRALPAGAAARGEETLRAWLDAHGDVSATAAALHVHPQTVRYRLAGLREAFGGALDDPTARLELAVALRTPPLARPEPDRPA</sequence>
<reference evidence="4" key="1">
    <citation type="journal article" date="2019" name="Int. J. Syst. Evol. Microbiol.">
        <title>The Global Catalogue of Microorganisms (GCM) 10K type strain sequencing project: providing services to taxonomists for standard genome sequencing and annotation.</title>
        <authorList>
            <consortium name="The Broad Institute Genomics Platform"/>
            <consortium name="The Broad Institute Genome Sequencing Center for Infectious Disease"/>
            <person name="Wu L."/>
            <person name="Ma J."/>
        </authorList>
    </citation>
    <scope>NUCLEOTIDE SEQUENCE [LARGE SCALE GENOMIC DNA]</scope>
    <source>
        <strain evidence="4">JCM 12165</strain>
    </source>
</reference>
<gene>
    <name evidence="3" type="ORF">ACFSCY_21895</name>
</gene>
<feature type="domain" description="PucR C-terminal helix-turn-helix" evidence="1">
    <location>
        <begin position="343"/>
        <end position="398"/>
    </location>
</feature>
<name>A0ABW4FSR2_9PSEU</name>
<dbReference type="RefSeq" id="WP_379659888.1">
    <property type="nucleotide sequence ID" value="NZ_JBHUCP010000017.1"/>
</dbReference>
<dbReference type="Gene3D" id="1.10.10.2840">
    <property type="entry name" value="PucR C-terminal helix-turn-helix domain"/>
    <property type="match status" value="1"/>
</dbReference>
<dbReference type="EMBL" id="JBHUCP010000017">
    <property type="protein sequence ID" value="MFD1532087.1"/>
    <property type="molecule type" value="Genomic_DNA"/>
</dbReference>
<keyword evidence="4" id="KW-1185">Reference proteome</keyword>
<dbReference type="InterPro" id="IPR051448">
    <property type="entry name" value="CdaR-like_regulators"/>
</dbReference>
<proteinExistence type="predicted"/>
<dbReference type="InterPro" id="IPR058663">
    <property type="entry name" value="PucR-like_N"/>
</dbReference>
<evidence type="ECO:0000259" key="2">
    <source>
        <dbReference type="Pfam" id="PF25906"/>
    </source>
</evidence>
<dbReference type="Proteomes" id="UP001597145">
    <property type="component" value="Unassembled WGS sequence"/>
</dbReference>
<evidence type="ECO:0000259" key="1">
    <source>
        <dbReference type="Pfam" id="PF13556"/>
    </source>
</evidence>
<comment type="caution">
    <text evidence="3">The sequence shown here is derived from an EMBL/GenBank/DDBJ whole genome shotgun (WGS) entry which is preliminary data.</text>
</comment>
<dbReference type="Pfam" id="PF25906">
    <property type="entry name" value="PucR-like_N"/>
    <property type="match status" value="1"/>
</dbReference>
<evidence type="ECO:0000313" key="3">
    <source>
        <dbReference type="EMBL" id="MFD1532087.1"/>
    </source>
</evidence>
<accession>A0ABW4FSR2</accession>
<dbReference type="Pfam" id="PF13556">
    <property type="entry name" value="HTH_30"/>
    <property type="match status" value="1"/>
</dbReference>
<dbReference type="PANTHER" id="PTHR33744">
    <property type="entry name" value="CARBOHYDRATE DIACID REGULATOR"/>
    <property type="match status" value="1"/>
</dbReference>
<feature type="domain" description="PucR-like N-terminal" evidence="2">
    <location>
        <begin position="5"/>
        <end position="167"/>
    </location>
</feature>
<organism evidence="3 4">
    <name type="scientific">Pseudonocardia aurantiaca</name>
    <dbReference type="NCBI Taxonomy" id="75290"/>
    <lineage>
        <taxon>Bacteria</taxon>
        <taxon>Bacillati</taxon>
        <taxon>Actinomycetota</taxon>
        <taxon>Actinomycetes</taxon>
        <taxon>Pseudonocardiales</taxon>
        <taxon>Pseudonocardiaceae</taxon>
        <taxon>Pseudonocardia</taxon>
    </lineage>
</organism>
<dbReference type="InterPro" id="IPR025736">
    <property type="entry name" value="PucR_C-HTH_dom"/>
</dbReference>
<dbReference type="PANTHER" id="PTHR33744:SF1">
    <property type="entry name" value="DNA-BINDING TRANSCRIPTIONAL ACTIVATOR ADER"/>
    <property type="match status" value="1"/>
</dbReference>
<protein>
    <submittedName>
        <fullName evidence="3">Helix-turn-helix domain-containing protein</fullName>
    </submittedName>
</protein>